<keyword evidence="3" id="KW-1185">Reference proteome</keyword>
<evidence type="ECO:0000313" key="2">
    <source>
        <dbReference type="EMBL" id="OBZ94429.1"/>
    </source>
</evidence>
<sequence>MPMDLISALALSLAIGFSWHRFRQIFSQATDRTVLLSPATTLASTVNLSAMAMAFSGNSPGIGGTIVALGLLFAVAGDRSRLGSPARLTLAVACLLAHAGLSGSF</sequence>
<comment type="caution">
    <text evidence="2">The sequence shown here is derived from an EMBL/GenBank/DDBJ whole genome shotgun (WGS) entry which is preliminary data.</text>
</comment>
<evidence type="ECO:0000313" key="3">
    <source>
        <dbReference type="Proteomes" id="UP000093111"/>
    </source>
</evidence>
<organism evidence="2 3">
    <name type="scientific">Pararhizobium polonicum</name>
    <dbReference type="NCBI Taxonomy" id="1612624"/>
    <lineage>
        <taxon>Bacteria</taxon>
        <taxon>Pseudomonadati</taxon>
        <taxon>Pseudomonadota</taxon>
        <taxon>Alphaproteobacteria</taxon>
        <taxon>Hyphomicrobiales</taxon>
        <taxon>Rhizobiaceae</taxon>
        <taxon>Rhizobium/Agrobacterium group</taxon>
        <taxon>Pararhizobium</taxon>
    </lineage>
</organism>
<proteinExistence type="predicted"/>
<accession>A0A1C7NZM2</accession>
<dbReference type="EMBL" id="LGLV01000010">
    <property type="protein sequence ID" value="OBZ94429.1"/>
    <property type="molecule type" value="Genomic_DNA"/>
</dbReference>
<gene>
    <name evidence="2" type="ORF">ADU59_17355</name>
</gene>
<dbReference type="Proteomes" id="UP000093111">
    <property type="component" value="Unassembled WGS sequence"/>
</dbReference>
<keyword evidence="1" id="KW-0812">Transmembrane</keyword>
<keyword evidence="1" id="KW-1133">Transmembrane helix</keyword>
<dbReference type="STRING" id="1612624.ADU59_17355"/>
<feature type="transmembrane region" description="Helical" evidence="1">
    <location>
        <begin position="51"/>
        <end position="76"/>
    </location>
</feature>
<dbReference type="AlphaFoldDB" id="A0A1C7NZM2"/>
<keyword evidence="1" id="KW-0472">Membrane</keyword>
<name>A0A1C7NZM2_9HYPH</name>
<reference evidence="2 3" key="1">
    <citation type="journal article" date="2016" name="Syst. Appl. Microbiol.">
        <title>Pararhizobium polonicum sp. nov. isolated from tumors on stone fruit rootstocks.</title>
        <authorList>
            <person name="Pulawska J."/>
            <person name="Kuzmanovic N."/>
            <person name="Willems A."/>
            <person name="Pothier J.F."/>
        </authorList>
    </citation>
    <scope>NUCLEOTIDE SEQUENCE [LARGE SCALE GENOMIC DNA]</scope>
    <source>
        <strain evidence="2 3">F5.1</strain>
    </source>
</reference>
<evidence type="ECO:0000256" key="1">
    <source>
        <dbReference type="SAM" id="Phobius"/>
    </source>
</evidence>
<protein>
    <submittedName>
        <fullName evidence="2">Uncharacterized protein</fullName>
    </submittedName>
</protein>